<keyword evidence="7 9" id="KW-0808">Transferase</keyword>
<keyword evidence="6 7" id="KW-0472">Membrane</keyword>
<evidence type="ECO:0000256" key="8">
    <source>
        <dbReference type="SAM" id="Phobius"/>
    </source>
</evidence>
<sequence length="522" mass="60073">MLFTSYEFIGFIFALAILYYVFPKKLQWMLLLLFSYLFYWIANPIYLIYIAVTTVTIWGCGRMIERNFATQSEYLKANKESLTKEEKKAYKNSKKSARGRWLLLGVLVNLGILAVVKYTDFIVGIFTGKGLGFMDLAVPMGISFYTFQAIGYLIDVKRGTVKAEKNLFKFALFVSFFPQLVQGPISRFGDLSQTLYAEHRFDWTNVSYGIERIMWGFFKKLIIADRVAPAVNVLISDVSVYHGAYAFVGMVLYTLELYADFTGGIDVTIGVAQMLGIRVTENFNRPYFSTSLKEYWRRWHITMCQWFREFVFYPVSTSKAIQGLAKFSRKHFGDNIGKKLPVYVSTFVVWFATGIWHGASWNFIVWGLLNWLILMVSEELEPLYDKFHGKFRFSNTIGYRIFMGLRTLLLICVLNMFDCYVSVSETFHAFLTMFTSANYSIFTTGELLNLGVSALDYIILLCGVLVMLIVSMVQVKGSVRDQIAAKPYPVRFVIWFALFLVILLVGAYGIGYDSSQFIYNRF</sequence>
<organism evidence="9 10">
    <name type="scientific">Agathobacter ruminis</name>
    <dbReference type="NCBI Taxonomy" id="1712665"/>
    <lineage>
        <taxon>Bacteria</taxon>
        <taxon>Bacillati</taxon>
        <taxon>Bacillota</taxon>
        <taxon>Clostridia</taxon>
        <taxon>Lachnospirales</taxon>
        <taxon>Lachnospiraceae</taxon>
        <taxon>Agathobacter</taxon>
    </lineage>
</organism>
<gene>
    <name evidence="9" type="ORF">CSX02_02765</name>
</gene>
<evidence type="ECO:0000313" key="10">
    <source>
        <dbReference type="Proteomes" id="UP000224563"/>
    </source>
</evidence>
<evidence type="ECO:0000256" key="6">
    <source>
        <dbReference type="ARBA" id="ARBA00023136"/>
    </source>
</evidence>
<dbReference type="AlphaFoldDB" id="A0A2G3E5B7"/>
<feature type="transmembrane region" description="Helical" evidence="8">
    <location>
        <begin position="493"/>
        <end position="512"/>
    </location>
</feature>
<comment type="similarity">
    <text evidence="2 7">Belongs to the membrane-bound acyltransferase family.</text>
</comment>
<keyword evidence="3 7" id="KW-1003">Cell membrane</keyword>
<feature type="transmembrane region" description="Helical" evidence="8">
    <location>
        <begin position="28"/>
        <end position="58"/>
    </location>
</feature>
<keyword evidence="7 9" id="KW-0012">Acyltransferase</keyword>
<reference evidence="9 10" key="2">
    <citation type="submission" date="2017-10" db="EMBL/GenBank/DDBJ databases">
        <authorList>
            <person name="Banno H."/>
            <person name="Chua N.-H."/>
        </authorList>
    </citation>
    <scope>NUCLEOTIDE SEQUENCE [LARGE SCALE GENOMIC DNA]</scope>
    <source>
        <strain evidence="9 10">JK623</strain>
    </source>
</reference>
<evidence type="ECO:0000256" key="2">
    <source>
        <dbReference type="ARBA" id="ARBA00010323"/>
    </source>
</evidence>
<evidence type="ECO:0000256" key="4">
    <source>
        <dbReference type="ARBA" id="ARBA00022692"/>
    </source>
</evidence>
<feature type="transmembrane region" description="Helical" evidence="8">
    <location>
        <begin position="5"/>
        <end position="22"/>
    </location>
</feature>
<feature type="transmembrane region" description="Helical" evidence="8">
    <location>
        <begin position="454"/>
        <end position="473"/>
    </location>
</feature>
<keyword evidence="10" id="KW-1185">Reference proteome</keyword>
<dbReference type="EMBL" id="PDYG01000008">
    <property type="protein sequence ID" value="PHU38476.1"/>
    <property type="molecule type" value="Genomic_DNA"/>
</dbReference>
<comment type="caution">
    <text evidence="9">The sequence shown here is derived from an EMBL/GenBank/DDBJ whole genome shotgun (WGS) entry which is preliminary data.</text>
</comment>
<dbReference type="PANTHER" id="PTHR13285">
    <property type="entry name" value="ACYLTRANSFERASE"/>
    <property type="match status" value="1"/>
</dbReference>
<dbReference type="InterPro" id="IPR051085">
    <property type="entry name" value="MB_O-acyltransferase"/>
</dbReference>
<dbReference type="PANTHER" id="PTHR13285:SF18">
    <property type="entry name" value="PROTEIN-CYSTEINE N-PALMITOYLTRANSFERASE RASP"/>
    <property type="match status" value="1"/>
</dbReference>
<protein>
    <submittedName>
        <fullName evidence="9">Membrane-bound O-acyltransferase family protein</fullName>
    </submittedName>
</protein>
<dbReference type="RefSeq" id="WP_099385550.1">
    <property type="nucleotide sequence ID" value="NZ_JANSWH010000051.1"/>
</dbReference>
<dbReference type="PIRSF" id="PIRSF500217">
    <property type="entry name" value="AlgI"/>
    <property type="match status" value="1"/>
</dbReference>
<accession>A0A2G3E5B7</accession>
<feature type="transmembrane region" description="Helical" evidence="8">
    <location>
        <begin position="131"/>
        <end position="154"/>
    </location>
</feature>
<dbReference type="PIRSF" id="PIRSF016636">
    <property type="entry name" value="AlgI_DltB"/>
    <property type="match status" value="1"/>
</dbReference>
<evidence type="ECO:0000256" key="3">
    <source>
        <dbReference type="ARBA" id="ARBA00022475"/>
    </source>
</evidence>
<dbReference type="InterPro" id="IPR028362">
    <property type="entry name" value="AlgI"/>
</dbReference>
<reference evidence="9 10" key="1">
    <citation type="submission" date="2017-10" db="EMBL/GenBank/DDBJ databases">
        <title>Resolving the taxonomy of Roseburia spp., Eubacterium rectale and Agathobacter spp. through phylogenomic analysis.</title>
        <authorList>
            <person name="Sheridan P.O."/>
            <person name="Walker A.W."/>
            <person name="Duncan S.H."/>
            <person name="Scott K.P."/>
            <person name="Toole P.W.O."/>
            <person name="Luis P."/>
            <person name="Flint H.J."/>
        </authorList>
    </citation>
    <scope>NUCLEOTIDE SEQUENCE [LARGE SCALE GENOMIC DNA]</scope>
    <source>
        <strain evidence="9 10">JK623</strain>
    </source>
</reference>
<evidence type="ECO:0000256" key="5">
    <source>
        <dbReference type="ARBA" id="ARBA00022989"/>
    </source>
</evidence>
<dbReference type="InterPro" id="IPR004299">
    <property type="entry name" value="MBOAT_fam"/>
</dbReference>
<dbReference type="InterPro" id="IPR024194">
    <property type="entry name" value="Ac/AlaTfrase_AlgI/DltB"/>
</dbReference>
<dbReference type="Pfam" id="PF03062">
    <property type="entry name" value="MBOAT"/>
    <property type="match status" value="2"/>
</dbReference>
<feature type="transmembrane region" description="Helical" evidence="8">
    <location>
        <begin position="401"/>
        <end position="423"/>
    </location>
</feature>
<evidence type="ECO:0000256" key="7">
    <source>
        <dbReference type="PIRNR" id="PIRNR016636"/>
    </source>
</evidence>
<keyword evidence="4 8" id="KW-0812">Transmembrane</keyword>
<evidence type="ECO:0000256" key="1">
    <source>
        <dbReference type="ARBA" id="ARBA00004651"/>
    </source>
</evidence>
<dbReference type="GO" id="GO:0042121">
    <property type="term" value="P:alginic acid biosynthetic process"/>
    <property type="evidence" value="ECO:0007669"/>
    <property type="project" value="InterPro"/>
</dbReference>
<comment type="subcellular location">
    <subcellularLocation>
        <location evidence="1">Cell membrane</location>
        <topology evidence="1">Multi-pass membrane protein</topology>
    </subcellularLocation>
</comment>
<name>A0A2G3E5B7_9FIRM</name>
<dbReference type="Proteomes" id="UP000224563">
    <property type="component" value="Unassembled WGS sequence"/>
</dbReference>
<evidence type="ECO:0000313" key="9">
    <source>
        <dbReference type="EMBL" id="PHU38476.1"/>
    </source>
</evidence>
<proteinExistence type="inferred from homology"/>
<dbReference type="GO" id="GO:0016746">
    <property type="term" value="F:acyltransferase activity"/>
    <property type="evidence" value="ECO:0007669"/>
    <property type="project" value="UniProtKB-KW"/>
</dbReference>
<keyword evidence="5 8" id="KW-1133">Transmembrane helix</keyword>
<feature type="transmembrane region" description="Helical" evidence="8">
    <location>
        <begin position="101"/>
        <end position="119"/>
    </location>
</feature>
<dbReference type="GO" id="GO:0005886">
    <property type="term" value="C:plasma membrane"/>
    <property type="evidence" value="ECO:0007669"/>
    <property type="project" value="UniProtKB-SubCell"/>
</dbReference>